<reference evidence="2" key="1">
    <citation type="journal article" date="2020" name="mSystems">
        <title>Genome- and Community-Level Interaction Insights into Carbon Utilization and Element Cycling Functions of Hydrothermarchaeota in Hydrothermal Sediment.</title>
        <authorList>
            <person name="Zhou Z."/>
            <person name="Liu Y."/>
            <person name="Xu W."/>
            <person name="Pan J."/>
            <person name="Luo Z.H."/>
            <person name="Li M."/>
        </authorList>
    </citation>
    <scope>NUCLEOTIDE SEQUENCE [LARGE SCALE GENOMIC DNA]</scope>
    <source>
        <strain evidence="2">SpSt-1116</strain>
    </source>
</reference>
<comment type="caution">
    <text evidence="2">The sequence shown here is derived from an EMBL/GenBank/DDBJ whole genome shotgun (WGS) entry which is preliminary data.</text>
</comment>
<proteinExistence type="predicted"/>
<evidence type="ECO:0000256" key="1">
    <source>
        <dbReference type="SAM" id="MobiDB-lite"/>
    </source>
</evidence>
<feature type="region of interest" description="Disordered" evidence="1">
    <location>
        <begin position="36"/>
        <end position="66"/>
    </location>
</feature>
<organism evidence="2">
    <name type="scientific">Fervidicoccus fontis</name>
    <dbReference type="NCBI Taxonomy" id="683846"/>
    <lineage>
        <taxon>Archaea</taxon>
        <taxon>Thermoproteota</taxon>
        <taxon>Thermoprotei</taxon>
        <taxon>Fervidicoccales</taxon>
        <taxon>Fervidicoccaceae</taxon>
        <taxon>Fervidicoccus</taxon>
    </lineage>
</organism>
<accession>A0A7J3ZJN5</accession>
<dbReference type="AlphaFoldDB" id="A0A7J3ZJN5"/>
<name>A0A7J3ZJN5_9CREN</name>
<protein>
    <submittedName>
        <fullName evidence="2">Uncharacterized protein</fullName>
    </submittedName>
</protein>
<gene>
    <name evidence="2" type="ORF">ENM78_02235</name>
</gene>
<evidence type="ECO:0000313" key="2">
    <source>
        <dbReference type="EMBL" id="HHQ80269.1"/>
    </source>
</evidence>
<sequence length="66" mass="7067">MRVLGAARPQTPNFMGFFERVSGWWLIEQSGVGTGLPPAGGATESTLTVRMAPSSSPRRPPLHEST</sequence>
<dbReference type="EMBL" id="DRZC01000031">
    <property type="protein sequence ID" value="HHQ80269.1"/>
    <property type="molecule type" value="Genomic_DNA"/>
</dbReference>